<dbReference type="Gene3D" id="2.60.120.10">
    <property type="entry name" value="Jelly Rolls"/>
    <property type="match status" value="1"/>
</dbReference>
<keyword evidence="4" id="KW-1185">Reference proteome</keyword>
<evidence type="ECO:0000256" key="1">
    <source>
        <dbReference type="SAM" id="MobiDB-lite"/>
    </source>
</evidence>
<feature type="compositionally biased region" description="Low complexity" evidence="1">
    <location>
        <begin position="86"/>
        <end position="99"/>
    </location>
</feature>
<name>A0A0D1CMA6_9RHOB</name>
<comment type="caution">
    <text evidence="3">The sequence shown here is derived from an EMBL/GenBank/DDBJ whole genome shotgun (WGS) entry which is preliminary data.</text>
</comment>
<reference evidence="3 4" key="1">
    <citation type="submission" date="2015-02" db="EMBL/GenBank/DDBJ databases">
        <title>Genome Sequence of Jannaschia aquimarina DSM28248, a member of the Roseobacter clade.</title>
        <authorList>
            <person name="Voget S."/>
            <person name="Daniel R."/>
        </authorList>
    </citation>
    <scope>NUCLEOTIDE SEQUENCE [LARGE SCALE GENOMIC DNA]</scope>
    <source>
        <strain evidence="3 4">GSW-M26</strain>
    </source>
</reference>
<dbReference type="InterPro" id="IPR011051">
    <property type="entry name" value="RmlC_Cupin_sf"/>
</dbReference>
<dbReference type="CDD" id="cd02208">
    <property type="entry name" value="cupin_RmlC-like"/>
    <property type="match status" value="1"/>
</dbReference>
<dbReference type="InterPro" id="IPR013096">
    <property type="entry name" value="Cupin_2"/>
</dbReference>
<accession>A0A0D1CMA6</accession>
<dbReference type="SUPFAM" id="SSF51182">
    <property type="entry name" value="RmlC-like cupins"/>
    <property type="match status" value="1"/>
</dbReference>
<evidence type="ECO:0000313" key="4">
    <source>
        <dbReference type="Proteomes" id="UP000032232"/>
    </source>
</evidence>
<evidence type="ECO:0000313" key="3">
    <source>
        <dbReference type="EMBL" id="KIT15887.1"/>
    </source>
</evidence>
<dbReference type="STRING" id="935700.jaqu_21540"/>
<organism evidence="3 4">
    <name type="scientific">Jannaschia aquimarina</name>
    <dbReference type="NCBI Taxonomy" id="935700"/>
    <lineage>
        <taxon>Bacteria</taxon>
        <taxon>Pseudomonadati</taxon>
        <taxon>Pseudomonadota</taxon>
        <taxon>Alphaproteobacteria</taxon>
        <taxon>Rhodobacterales</taxon>
        <taxon>Roseobacteraceae</taxon>
        <taxon>Jannaschia</taxon>
    </lineage>
</organism>
<feature type="domain" description="Cupin type-2" evidence="2">
    <location>
        <begin position="28"/>
        <end position="90"/>
    </location>
</feature>
<protein>
    <submittedName>
        <fullName evidence="3">Cupin domain protein</fullName>
    </submittedName>
</protein>
<gene>
    <name evidence="3" type="ORF">jaqu_21540</name>
</gene>
<evidence type="ECO:0000259" key="2">
    <source>
        <dbReference type="Pfam" id="PF07883"/>
    </source>
</evidence>
<sequence length="108" mass="11678">MIPLSRAGAPHRVWGERCEGRRLSVIEERMPPGTAGVSHVHMRAWQVFRVLDGVLTMRTLSGDCGIGPGQSVEVPPHTRHQAPNDSASPVASPVISAPSTLNDRRDLP</sequence>
<proteinExistence type="predicted"/>
<dbReference type="Proteomes" id="UP000032232">
    <property type="component" value="Unassembled WGS sequence"/>
</dbReference>
<dbReference type="InterPro" id="IPR014710">
    <property type="entry name" value="RmlC-like_jellyroll"/>
</dbReference>
<feature type="region of interest" description="Disordered" evidence="1">
    <location>
        <begin position="65"/>
        <end position="108"/>
    </location>
</feature>
<dbReference type="Pfam" id="PF07883">
    <property type="entry name" value="Cupin_2"/>
    <property type="match status" value="1"/>
</dbReference>
<dbReference type="EMBL" id="JYFE01000041">
    <property type="protein sequence ID" value="KIT15887.1"/>
    <property type="molecule type" value="Genomic_DNA"/>
</dbReference>
<dbReference type="PATRIC" id="fig|935700.4.peg.2220"/>
<dbReference type="AlphaFoldDB" id="A0A0D1CMA6"/>